<proteinExistence type="inferred from homology"/>
<reference evidence="7 8" key="1">
    <citation type="submission" date="2016-10" db="EMBL/GenBank/DDBJ databases">
        <authorList>
            <person name="de Groot N.N."/>
        </authorList>
    </citation>
    <scope>NUCLEOTIDE SEQUENCE [LARGE SCALE GENOMIC DNA]</scope>
    <source>
        <strain evidence="7 8">CGMCC 1.5012</strain>
    </source>
</reference>
<evidence type="ECO:0000256" key="4">
    <source>
        <dbReference type="ARBA" id="ARBA00023136"/>
    </source>
</evidence>
<dbReference type="GO" id="GO:0140359">
    <property type="term" value="F:ABC-type transporter activity"/>
    <property type="evidence" value="ECO:0007669"/>
    <property type="project" value="InterPro"/>
</dbReference>
<feature type="transmembrane region" description="Helical" evidence="5">
    <location>
        <begin position="89"/>
        <end position="116"/>
    </location>
</feature>
<sequence length="238" mass="26101">MKKIFGLTIKSAFRDPYLLFWSILLPVGGCILLGLFIKVPQYPARILTGMMAVSVLLFALVTVAFYTLAQRRRGVFNLLRVTPSPLWQYISAVSGAWTVVSVVCSMLVLVIGGLVFGIPVSAVSVLLLLPILLAATIGYVFLSFPVSSISKTEGHINIISNLIILPLMFCSDAFYSLEHAPGVLKVVSRFNPFQWFINGLRSSLDVDITGWLVYLSLLAALLLVALGLAVRTFRFSDK</sequence>
<feature type="transmembrane region" description="Helical" evidence="5">
    <location>
        <begin position="211"/>
        <end position="230"/>
    </location>
</feature>
<comment type="subcellular location">
    <subcellularLocation>
        <location evidence="5">Cell membrane</location>
        <topology evidence="5">Multi-pass membrane protein</topology>
    </subcellularLocation>
    <subcellularLocation>
        <location evidence="1">Membrane</location>
        <topology evidence="1">Multi-pass membrane protein</topology>
    </subcellularLocation>
</comment>
<dbReference type="GO" id="GO:0043190">
    <property type="term" value="C:ATP-binding cassette (ABC) transporter complex"/>
    <property type="evidence" value="ECO:0007669"/>
    <property type="project" value="InterPro"/>
</dbReference>
<dbReference type="PANTHER" id="PTHR43027">
    <property type="entry name" value="DOXORUBICIN RESISTANCE ABC TRANSPORTER PERMEASE PROTEIN DRRC-RELATED"/>
    <property type="match status" value="1"/>
</dbReference>
<evidence type="ECO:0000256" key="1">
    <source>
        <dbReference type="ARBA" id="ARBA00004141"/>
    </source>
</evidence>
<dbReference type="Proteomes" id="UP000199182">
    <property type="component" value="Unassembled WGS sequence"/>
</dbReference>
<evidence type="ECO:0000256" key="5">
    <source>
        <dbReference type="RuleBase" id="RU361157"/>
    </source>
</evidence>
<feature type="transmembrane region" description="Helical" evidence="5">
    <location>
        <begin position="18"/>
        <end position="37"/>
    </location>
</feature>
<dbReference type="PIRSF" id="PIRSF006648">
    <property type="entry name" value="DrrB"/>
    <property type="match status" value="1"/>
</dbReference>
<feature type="transmembrane region" description="Helical" evidence="5">
    <location>
        <begin position="156"/>
        <end position="177"/>
    </location>
</feature>
<evidence type="ECO:0000256" key="2">
    <source>
        <dbReference type="ARBA" id="ARBA00022692"/>
    </source>
</evidence>
<dbReference type="InterPro" id="IPR000412">
    <property type="entry name" value="ABC_2_transport"/>
</dbReference>
<dbReference type="InterPro" id="IPR047817">
    <property type="entry name" value="ABC2_TM_bact-type"/>
</dbReference>
<dbReference type="STRING" id="258515.SAMN05192585_12724"/>
<dbReference type="OrthoDB" id="9774758at2"/>
<dbReference type="RefSeq" id="WP_092641568.1">
    <property type="nucleotide sequence ID" value="NZ_FNID01000027.1"/>
</dbReference>
<dbReference type="PANTHER" id="PTHR43027:SF1">
    <property type="entry name" value="DOXORUBICIN RESISTANCE ABC TRANSPORTER PERMEASE PROTEIN DRRC-RELATED"/>
    <property type="match status" value="1"/>
</dbReference>
<dbReference type="EMBL" id="FNID01000027">
    <property type="protein sequence ID" value="SDN66634.1"/>
    <property type="molecule type" value="Genomic_DNA"/>
</dbReference>
<name>A0A1H0D8W8_9FIRM</name>
<keyword evidence="2 5" id="KW-0812">Transmembrane</keyword>
<keyword evidence="8" id="KW-1185">Reference proteome</keyword>
<feature type="transmembrane region" description="Helical" evidence="5">
    <location>
        <begin position="122"/>
        <end position="144"/>
    </location>
</feature>
<keyword evidence="3 5" id="KW-1133">Transmembrane helix</keyword>
<dbReference type="PROSITE" id="PS51012">
    <property type="entry name" value="ABC_TM2"/>
    <property type="match status" value="1"/>
</dbReference>
<dbReference type="AlphaFoldDB" id="A0A1H0D8W8"/>
<evidence type="ECO:0000313" key="7">
    <source>
        <dbReference type="EMBL" id="SDN66634.1"/>
    </source>
</evidence>
<keyword evidence="5" id="KW-0813">Transport</keyword>
<protein>
    <recommendedName>
        <fullName evidence="5">Transport permease protein</fullName>
    </recommendedName>
</protein>
<feature type="transmembrane region" description="Helical" evidence="5">
    <location>
        <begin position="49"/>
        <end position="68"/>
    </location>
</feature>
<keyword evidence="4 5" id="KW-0472">Membrane</keyword>
<feature type="domain" description="ABC transmembrane type-2" evidence="6">
    <location>
        <begin position="7"/>
        <end position="236"/>
    </location>
</feature>
<dbReference type="InterPro" id="IPR013525">
    <property type="entry name" value="ABC2_TM"/>
</dbReference>
<evidence type="ECO:0000259" key="6">
    <source>
        <dbReference type="PROSITE" id="PS51012"/>
    </source>
</evidence>
<dbReference type="Pfam" id="PF01061">
    <property type="entry name" value="ABC2_membrane"/>
    <property type="match status" value="1"/>
</dbReference>
<evidence type="ECO:0000256" key="3">
    <source>
        <dbReference type="ARBA" id="ARBA00022989"/>
    </source>
</evidence>
<comment type="similarity">
    <text evidence="5">Belongs to the ABC-2 integral membrane protein family.</text>
</comment>
<evidence type="ECO:0000313" key="8">
    <source>
        <dbReference type="Proteomes" id="UP000199182"/>
    </source>
</evidence>
<gene>
    <name evidence="7" type="ORF">SAMN05192585_12724</name>
</gene>
<accession>A0A1H0D8W8</accession>
<dbReference type="InterPro" id="IPR052902">
    <property type="entry name" value="ABC-2_transporter"/>
</dbReference>
<keyword evidence="5" id="KW-1003">Cell membrane</keyword>
<organism evidence="7 8">
    <name type="scientific">Acetanaerobacterium elongatum</name>
    <dbReference type="NCBI Taxonomy" id="258515"/>
    <lineage>
        <taxon>Bacteria</taxon>
        <taxon>Bacillati</taxon>
        <taxon>Bacillota</taxon>
        <taxon>Clostridia</taxon>
        <taxon>Eubacteriales</taxon>
        <taxon>Oscillospiraceae</taxon>
        <taxon>Acetanaerobacterium</taxon>
    </lineage>
</organism>